<dbReference type="CDD" id="cd07985">
    <property type="entry name" value="LPLAT_GPAT"/>
    <property type="match status" value="1"/>
</dbReference>
<keyword evidence="14" id="KW-0012">Acyltransferase</keyword>
<evidence type="ECO:0000256" key="14">
    <source>
        <dbReference type="ARBA" id="ARBA00023315"/>
    </source>
</evidence>
<evidence type="ECO:0000256" key="3">
    <source>
        <dbReference type="ARBA" id="ARBA00005189"/>
    </source>
</evidence>
<evidence type="ECO:0000256" key="7">
    <source>
        <dbReference type="ARBA" id="ARBA00022528"/>
    </source>
</evidence>
<dbReference type="GO" id="GO:0009570">
    <property type="term" value="C:chloroplast stroma"/>
    <property type="evidence" value="ECO:0007669"/>
    <property type="project" value="UniProtKB-SubCell"/>
</dbReference>
<dbReference type="UniPathway" id="UPA00557">
    <property type="reaction ID" value="UER00612"/>
</dbReference>
<evidence type="ECO:0000256" key="9">
    <source>
        <dbReference type="ARBA" id="ARBA00022679"/>
    </source>
</evidence>
<dbReference type="SUPFAM" id="SSF69593">
    <property type="entry name" value="Glycerol-3-phosphate (1)-acyltransferase"/>
    <property type="match status" value="1"/>
</dbReference>
<evidence type="ECO:0000256" key="12">
    <source>
        <dbReference type="ARBA" id="ARBA00023209"/>
    </source>
</evidence>
<dbReference type="AlphaFoldDB" id="A0A7J6I2D1"/>
<proteinExistence type="inferred from homology"/>
<evidence type="ECO:0000313" key="18">
    <source>
        <dbReference type="Proteomes" id="UP000583929"/>
    </source>
</evidence>
<dbReference type="Gene3D" id="3.40.1130.10">
    <property type="entry name" value="Glycerol-3-phosphate (1)-acyltransferase"/>
    <property type="match status" value="1"/>
</dbReference>
<reference evidence="17 18" key="1">
    <citation type="journal article" date="2020" name="bioRxiv">
        <title>Sequence and annotation of 42 cannabis genomes reveals extensive copy number variation in cannabinoid synthesis and pathogen resistance genes.</title>
        <authorList>
            <person name="Mckernan K.J."/>
            <person name="Helbert Y."/>
            <person name="Kane L.T."/>
            <person name="Ebling H."/>
            <person name="Zhang L."/>
            <person name="Liu B."/>
            <person name="Eaton Z."/>
            <person name="Mclaughlin S."/>
            <person name="Kingan S."/>
            <person name="Baybayan P."/>
            <person name="Concepcion G."/>
            <person name="Jordan M."/>
            <person name="Riva A."/>
            <person name="Barbazuk W."/>
            <person name="Harkins T."/>
        </authorList>
    </citation>
    <scope>NUCLEOTIDE SEQUENCE [LARGE SCALE GENOMIC DNA]</scope>
    <source>
        <strain evidence="18">cv. Jamaican Lion 4</strain>
        <tissue evidence="17">Leaf</tissue>
    </source>
</reference>
<dbReference type="GO" id="GO:0006655">
    <property type="term" value="P:phosphatidylglycerol biosynthetic process"/>
    <property type="evidence" value="ECO:0007669"/>
    <property type="project" value="TreeGrafter"/>
</dbReference>
<keyword evidence="9" id="KW-0808">Transferase</keyword>
<feature type="domain" description="Phospholipid/glycerol acyltransferase" evidence="16">
    <location>
        <begin position="236"/>
        <end position="382"/>
    </location>
</feature>
<feature type="short sequence motif" description="HXXXXD motif" evidence="15">
    <location>
        <begin position="242"/>
        <end position="247"/>
    </location>
</feature>
<dbReference type="InterPro" id="IPR038114">
    <property type="entry name" value="GPAT_N_sf"/>
</dbReference>
<comment type="similarity">
    <text evidence="4">Belongs to the GPAT/DAPAT family.</text>
</comment>
<dbReference type="Proteomes" id="UP000583929">
    <property type="component" value="Unassembled WGS sequence"/>
</dbReference>
<keyword evidence="6" id="KW-0444">Lipid biosynthesis</keyword>
<evidence type="ECO:0000313" key="17">
    <source>
        <dbReference type="EMBL" id="KAF4401722.1"/>
    </source>
</evidence>
<accession>A0A7J6I2D1</accession>
<protein>
    <recommendedName>
        <fullName evidence="5">glycerol-3-phosphate 1-O-acyltransferase</fullName>
        <ecNumber evidence="5">2.3.1.15</ecNumber>
    </recommendedName>
</protein>
<comment type="pathway">
    <text evidence="3">Lipid metabolism.</text>
</comment>
<evidence type="ECO:0000256" key="10">
    <source>
        <dbReference type="ARBA" id="ARBA00022946"/>
    </source>
</evidence>
<dbReference type="PANTHER" id="PTHR35695:SF1">
    <property type="entry name" value="GLYCEROL-3-PHOSPHATE ACYLTRANSFERASE, CHLOROPLASTIC"/>
    <property type="match status" value="1"/>
</dbReference>
<evidence type="ECO:0000259" key="16">
    <source>
        <dbReference type="SMART" id="SM00563"/>
    </source>
</evidence>
<keyword evidence="13" id="KW-1208">Phospholipid metabolism</keyword>
<organism evidence="17 18">
    <name type="scientific">Cannabis sativa</name>
    <name type="common">Hemp</name>
    <name type="synonym">Marijuana</name>
    <dbReference type="NCBI Taxonomy" id="3483"/>
    <lineage>
        <taxon>Eukaryota</taxon>
        <taxon>Viridiplantae</taxon>
        <taxon>Streptophyta</taxon>
        <taxon>Embryophyta</taxon>
        <taxon>Tracheophyta</taxon>
        <taxon>Spermatophyta</taxon>
        <taxon>Magnoliopsida</taxon>
        <taxon>eudicotyledons</taxon>
        <taxon>Gunneridae</taxon>
        <taxon>Pentapetalae</taxon>
        <taxon>rosids</taxon>
        <taxon>fabids</taxon>
        <taxon>Rosales</taxon>
        <taxon>Cannabaceae</taxon>
        <taxon>Cannabis</taxon>
    </lineage>
</organism>
<evidence type="ECO:0000256" key="2">
    <source>
        <dbReference type="ARBA" id="ARBA00004765"/>
    </source>
</evidence>
<evidence type="ECO:0000256" key="4">
    <source>
        <dbReference type="ARBA" id="ARBA00007937"/>
    </source>
</evidence>
<comment type="caution">
    <text evidence="17">The sequence shown here is derived from an EMBL/GenBank/DDBJ whole genome shotgun (WGS) entry which is preliminary data.</text>
</comment>
<name>A0A7J6I2D1_CANSA</name>
<keyword evidence="11" id="KW-0443">Lipid metabolism</keyword>
<dbReference type="PANTHER" id="PTHR35695">
    <property type="entry name" value="GLYCEROL-3-PHOSPHATE ACYLTRANSFERASE, CHLOROPLASTIC"/>
    <property type="match status" value="1"/>
</dbReference>
<dbReference type="SMART" id="SM00563">
    <property type="entry name" value="PlsC"/>
    <property type="match status" value="1"/>
</dbReference>
<dbReference type="Pfam" id="PF01553">
    <property type="entry name" value="Acyltransferase"/>
    <property type="match status" value="1"/>
</dbReference>
<comment type="subcellular location">
    <subcellularLocation>
        <location evidence="1">Plastid</location>
        <location evidence="1">Chloroplast stroma</location>
    </subcellularLocation>
</comment>
<dbReference type="InterPro" id="IPR023083">
    <property type="entry name" value="G3P_O-acylTrfase_N"/>
</dbReference>
<dbReference type="InterPro" id="IPR016222">
    <property type="entry name" value="G3P_O-acylTrfase_chlp"/>
</dbReference>
<evidence type="ECO:0000256" key="1">
    <source>
        <dbReference type="ARBA" id="ARBA00004470"/>
    </source>
</evidence>
<evidence type="ECO:0000256" key="8">
    <source>
        <dbReference type="ARBA" id="ARBA00022640"/>
    </source>
</evidence>
<sequence>MFVLSASPSAFSSAIFISATSSRVSSVTLSSSKLFAASVRFAGKRSFACPCFLAMAELVKDKEASSSSSSSATSVSSSGVSAVASGSTSESKEPSYSRAFLNARTEEEILAGIRKEEEAGRLPPTVASGMEELYHNYKNAILQSGNPKADEIVLSNMAAALDRIFFEVEDPFVFPPYHKALREPFDYYLFGQNYIRPLIDFSNSYVGNISIFSEMEEKLKQLFPTVPMPDHVGHNIVLMSNHQTEADPAVIALLLESTNPQFAEKITYVAGDRVVTDPLCKPFSMGRNLLCVYSKKHMFDVPELAEMKRKANTRSLKEMALLLRGGSQIVWIAPSGGRDRPDPVTGEWYPAPFDASSVDNMRRLVEHSGAPGHIYPLALLCHDIMPPPLQVEKEIGEKRIISFHGVGVSVAPAISFSEIAVSHERSEEGVQYLVHSPLYPAILFLHTSTLLELPGYWNWNLKAKETYKEAFYGSIAEQYNVLKSAIHGKQGLKSSSPNVSLSQPWT</sequence>
<keyword evidence="18" id="KW-1185">Reference proteome</keyword>
<evidence type="ECO:0000256" key="6">
    <source>
        <dbReference type="ARBA" id="ARBA00022516"/>
    </source>
</evidence>
<keyword evidence="10" id="KW-0809">Transit peptide</keyword>
<evidence type="ECO:0000256" key="15">
    <source>
        <dbReference type="PIRSR" id="PIRSR000431-2"/>
    </source>
</evidence>
<dbReference type="Gene3D" id="1.10.1200.50">
    <property type="entry name" value="Glycerol-3-phosphate acyltransferase, alpha helical bundle, N-terminal"/>
    <property type="match status" value="1"/>
</dbReference>
<dbReference type="Pfam" id="PF14829">
    <property type="entry name" value="GPAT_N"/>
    <property type="match status" value="1"/>
</dbReference>
<evidence type="ECO:0000256" key="5">
    <source>
        <dbReference type="ARBA" id="ARBA00013113"/>
    </source>
</evidence>
<comment type="pathway">
    <text evidence="2">Phospholipid metabolism; CDP-diacylglycerol biosynthesis; CDP-diacylglycerol from sn-glycerol 3-phosphate: step 1/3.</text>
</comment>
<dbReference type="EMBL" id="JAATIQ010000011">
    <property type="protein sequence ID" value="KAF4401722.1"/>
    <property type="molecule type" value="Genomic_DNA"/>
</dbReference>
<keyword evidence="8" id="KW-0934">Plastid</keyword>
<evidence type="ECO:0000256" key="13">
    <source>
        <dbReference type="ARBA" id="ARBA00023264"/>
    </source>
</evidence>
<keyword evidence="12" id="KW-0594">Phospholipid biosynthesis</keyword>
<dbReference type="GO" id="GO:0004366">
    <property type="term" value="F:glycerol-3-phosphate O-acyltransferase activity"/>
    <property type="evidence" value="ECO:0007669"/>
    <property type="project" value="UniProtKB-EC"/>
</dbReference>
<keyword evidence="7" id="KW-0150">Chloroplast</keyword>
<gene>
    <name evidence="17" type="ORF">G4B88_000770</name>
</gene>
<dbReference type="PIRSF" id="PIRSF000431">
    <property type="entry name" value="Glycerol-3-P_O-acyltransfrase"/>
    <property type="match status" value="1"/>
</dbReference>
<dbReference type="GO" id="GO:0016024">
    <property type="term" value="P:CDP-diacylglycerol biosynthetic process"/>
    <property type="evidence" value="ECO:0007669"/>
    <property type="project" value="UniProtKB-UniPathway"/>
</dbReference>
<dbReference type="EC" id="2.3.1.15" evidence="5"/>
<evidence type="ECO:0000256" key="11">
    <source>
        <dbReference type="ARBA" id="ARBA00023098"/>
    </source>
</evidence>
<dbReference type="InterPro" id="IPR002123">
    <property type="entry name" value="Plipid/glycerol_acylTrfase"/>
</dbReference>